<dbReference type="EMBL" id="JBBMEJ010000004">
    <property type="protein sequence ID" value="MEQ2370384.1"/>
    <property type="molecule type" value="Genomic_DNA"/>
</dbReference>
<keyword evidence="4" id="KW-1185">Reference proteome</keyword>
<keyword evidence="1" id="KW-1133">Transmembrane helix</keyword>
<dbReference type="Proteomes" id="UP001473063">
    <property type="component" value="Unassembled WGS sequence"/>
</dbReference>
<reference evidence="3 4" key="1">
    <citation type="submission" date="2024-03" db="EMBL/GenBank/DDBJ databases">
        <title>Human intestinal bacterial collection.</title>
        <authorList>
            <person name="Pauvert C."/>
            <person name="Hitch T.C.A."/>
            <person name="Clavel T."/>
        </authorList>
    </citation>
    <scope>NUCLEOTIDE SEQUENCE [LARGE SCALE GENOMIC DNA]</scope>
    <source>
        <strain evidence="3 4">CLA-JM-H16</strain>
    </source>
</reference>
<gene>
    <name evidence="3" type="ORF">WMO28_05365</name>
</gene>
<name>A0ABV1BCL5_9FIRM</name>
<feature type="transmembrane region" description="Helical" evidence="1">
    <location>
        <begin position="145"/>
        <end position="168"/>
    </location>
</feature>
<feature type="transmembrane region" description="Helical" evidence="1">
    <location>
        <begin position="21"/>
        <end position="41"/>
    </location>
</feature>
<evidence type="ECO:0000259" key="2">
    <source>
        <dbReference type="Pfam" id="PF02517"/>
    </source>
</evidence>
<dbReference type="RefSeq" id="WP_349056283.1">
    <property type="nucleotide sequence ID" value="NZ_JBBMEJ010000004.1"/>
</dbReference>
<feature type="transmembrane region" description="Helical" evidence="1">
    <location>
        <begin position="116"/>
        <end position="133"/>
    </location>
</feature>
<keyword evidence="1" id="KW-0812">Transmembrane</keyword>
<dbReference type="EC" id="3.4.-.-" evidence="3"/>
<organism evidence="3 4">
    <name type="scientific">Blautia aquisgranensis</name>
    <dbReference type="NCBI Taxonomy" id="3133153"/>
    <lineage>
        <taxon>Bacteria</taxon>
        <taxon>Bacillati</taxon>
        <taxon>Bacillota</taxon>
        <taxon>Clostridia</taxon>
        <taxon>Lachnospirales</taxon>
        <taxon>Lachnospiraceae</taxon>
        <taxon>Blautia</taxon>
    </lineage>
</organism>
<keyword evidence="3" id="KW-0378">Hydrolase</keyword>
<feature type="domain" description="CAAX prenyl protease 2/Lysostaphin resistance protein A-like" evidence="2">
    <location>
        <begin position="120"/>
        <end position="223"/>
    </location>
</feature>
<dbReference type="InterPro" id="IPR003675">
    <property type="entry name" value="Rce1/LyrA-like_dom"/>
</dbReference>
<accession>A0ABV1BCL5</accession>
<feature type="transmembrane region" description="Helical" evidence="1">
    <location>
        <begin position="208"/>
        <end position="229"/>
    </location>
</feature>
<dbReference type="Pfam" id="PF02517">
    <property type="entry name" value="Rce1-like"/>
    <property type="match status" value="1"/>
</dbReference>
<evidence type="ECO:0000313" key="4">
    <source>
        <dbReference type="Proteomes" id="UP001473063"/>
    </source>
</evidence>
<feature type="transmembrane region" description="Helical" evidence="1">
    <location>
        <begin position="90"/>
        <end position="110"/>
    </location>
</feature>
<comment type="caution">
    <text evidence="3">The sequence shown here is derived from an EMBL/GenBank/DDBJ whole genome shotgun (WGS) entry which is preliminary data.</text>
</comment>
<evidence type="ECO:0000256" key="1">
    <source>
        <dbReference type="SAM" id="Phobius"/>
    </source>
</evidence>
<sequence length="230" mass="26165">MNWVNVQYKSNLRKYEKKDGMKALVTYCLIMCSAFFQGWLYTTNANVFVLNLSQILIPLVLIAVFFCFFYCSKENIRSIGINSDNIKNSIVFGLAGGFVLLAIQTALYIIQGKSVSFINPTLLNWVIFLFAAFEEEILFRGYIQTRLFGLINGQWIVSIINSVLFLSIHYPVRWIVSGAIFINALSAVYIVSLLVLHFFCDAVYKRTNCLWGAFLLHVIYNAVGAMIQIS</sequence>
<proteinExistence type="predicted"/>
<protein>
    <submittedName>
        <fullName evidence="3">CPBP family intramembrane glutamic endopeptidase</fullName>
        <ecNumber evidence="3">3.4.-.-</ecNumber>
    </submittedName>
</protein>
<feature type="transmembrane region" description="Helical" evidence="1">
    <location>
        <begin position="174"/>
        <end position="196"/>
    </location>
</feature>
<dbReference type="GO" id="GO:0016787">
    <property type="term" value="F:hydrolase activity"/>
    <property type="evidence" value="ECO:0007669"/>
    <property type="project" value="UniProtKB-KW"/>
</dbReference>
<evidence type="ECO:0000313" key="3">
    <source>
        <dbReference type="EMBL" id="MEQ2370384.1"/>
    </source>
</evidence>
<keyword evidence="1" id="KW-0472">Membrane</keyword>
<feature type="transmembrane region" description="Helical" evidence="1">
    <location>
        <begin position="47"/>
        <end position="70"/>
    </location>
</feature>